<evidence type="ECO:0000313" key="2">
    <source>
        <dbReference type="EMBL" id="KAA8896155.1"/>
    </source>
</evidence>
<dbReference type="AlphaFoldDB" id="A0A5J5EKH0"/>
<organism evidence="2 3">
    <name type="scientific">Sphaerosporella brunnea</name>
    <dbReference type="NCBI Taxonomy" id="1250544"/>
    <lineage>
        <taxon>Eukaryota</taxon>
        <taxon>Fungi</taxon>
        <taxon>Dikarya</taxon>
        <taxon>Ascomycota</taxon>
        <taxon>Pezizomycotina</taxon>
        <taxon>Pezizomycetes</taxon>
        <taxon>Pezizales</taxon>
        <taxon>Pyronemataceae</taxon>
        <taxon>Sphaerosporella</taxon>
    </lineage>
</organism>
<feature type="region of interest" description="Disordered" evidence="1">
    <location>
        <begin position="1"/>
        <end position="39"/>
    </location>
</feature>
<protein>
    <submittedName>
        <fullName evidence="2">Uncharacterized protein</fullName>
    </submittedName>
</protein>
<feature type="region of interest" description="Disordered" evidence="1">
    <location>
        <begin position="154"/>
        <end position="202"/>
    </location>
</feature>
<name>A0A5J5EKH0_9PEZI</name>
<feature type="compositionally biased region" description="Low complexity" evidence="1">
    <location>
        <begin position="9"/>
        <end position="24"/>
    </location>
</feature>
<feature type="compositionally biased region" description="Basic residues" evidence="1">
    <location>
        <begin position="167"/>
        <end position="176"/>
    </location>
</feature>
<dbReference type="EMBL" id="VXIS01000225">
    <property type="protein sequence ID" value="KAA8896155.1"/>
    <property type="molecule type" value="Genomic_DNA"/>
</dbReference>
<reference evidence="2 3" key="1">
    <citation type="submission" date="2019-09" db="EMBL/GenBank/DDBJ databases">
        <title>Draft genome of the ectomycorrhizal ascomycete Sphaerosporella brunnea.</title>
        <authorList>
            <consortium name="DOE Joint Genome Institute"/>
            <person name="Benucci G.M."/>
            <person name="Marozzi G."/>
            <person name="Antonielli L."/>
            <person name="Sanchez S."/>
            <person name="Marco P."/>
            <person name="Wang X."/>
            <person name="Falini L.B."/>
            <person name="Barry K."/>
            <person name="Haridas S."/>
            <person name="Lipzen A."/>
            <person name="Labutti K."/>
            <person name="Grigoriev I.V."/>
            <person name="Murat C."/>
            <person name="Martin F."/>
            <person name="Albertini E."/>
            <person name="Donnini D."/>
            <person name="Bonito G."/>
        </authorList>
    </citation>
    <scope>NUCLEOTIDE SEQUENCE [LARGE SCALE GENOMIC DNA]</scope>
    <source>
        <strain evidence="2 3">Sb_GMNB300</strain>
    </source>
</reference>
<dbReference type="Proteomes" id="UP000326924">
    <property type="component" value="Unassembled WGS sequence"/>
</dbReference>
<evidence type="ECO:0000313" key="3">
    <source>
        <dbReference type="Proteomes" id="UP000326924"/>
    </source>
</evidence>
<sequence>MRTPRKLSFDSTSTSSDFELSLTSPEITASPPPLNPEWKPEAVDTEMVEFVHMRRRAQKRMSLYLPSGTASYDMLTIGAHKVLAAGTSDSGKDDFSDFLGVGLDSIEIEEVWTEEMVELWGDIVQAEGNAAEKEAINAAIAEFQGAKIKDQVVGKVAPRETRTGLAPKRKRGRPPKKTQACDRVPKNRHSITTAQQSDHKGKRGVECLRGFIPTSTYPSCENPLLENHEGKAGDAQDDSLERLTGTEYLKLEGTGDPQRRQRVTHHSDPNPKPAVRTAEEEIQEIVSRARSACDSSRRRRKPGARVPSLDKWDKYVPSGPSAPPRSGRRSVKLGSLGMTLEQQMQEIAAQAEREAKMLGVAVKK</sequence>
<dbReference type="InParanoid" id="A0A5J5EKH0"/>
<accession>A0A5J5EKH0</accession>
<evidence type="ECO:0000256" key="1">
    <source>
        <dbReference type="SAM" id="MobiDB-lite"/>
    </source>
</evidence>
<feature type="region of interest" description="Disordered" evidence="1">
    <location>
        <begin position="250"/>
        <end position="331"/>
    </location>
</feature>
<keyword evidence="3" id="KW-1185">Reference proteome</keyword>
<proteinExistence type="predicted"/>
<comment type="caution">
    <text evidence="2">The sequence shown here is derived from an EMBL/GenBank/DDBJ whole genome shotgun (WGS) entry which is preliminary data.</text>
</comment>
<gene>
    <name evidence="2" type="ORF">FN846DRAFT_994336</name>
</gene>